<evidence type="ECO:0000259" key="11">
    <source>
        <dbReference type="PROSITE" id="PS50113"/>
    </source>
</evidence>
<keyword evidence="5" id="KW-0812">Transmembrane</keyword>
<comment type="caution">
    <text evidence="14">The sequence shown here is derived from an EMBL/GenBank/DDBJ whole genome shotgun (WGS) entry which is preliminary data.</text>
</comment>
<keyword evidence="6" id="KW-0677">Repeat</keyword>
<dbReference type="SUPFAM" id="SSF141868">
    <property type="entry name" value="EAL domain-like"/>
    <property type="match status" value="1"/>
</dbReference>
<dbReference type="SUPFAM" id="SSF55073">
    <property type="entry name" value="Nucleotide cyclase"/>
    <property type="match status" value="1"/>
</dbReference>
<dbReference type="Gene3D" id="3.30.70.270">
    <property type="match status" value="1"/>
</dbReference>
<evidence type="ECO:0000256" key="3">
    <source>
        <dbReference type="ARBA" id="ARBA00022519"/>
    </source>
</evidence>
<dbReference type="FunFam" id="3.30.70.270:FF:000001">
    <property type="entry name" value="Diguanylate cyclase domain protein"/>
    <property type="match status" value="1"/>
</dbReference>
<reference evidence="14 15" key="1">
    <citation type="submission" date="2014-01" db="EMBL/GenBank/DDBJ databases">
        <title>Actinotalea ferrariae CF5-4.</title>
        <authorList>
            <person name="Chen F."/>
            <person name="Li Y."/>
            <person name="Wang G."/>
        </authorList>
    </citation>
    <scope>NUCLEOTIDE SEQUENCE [LARGE SCALE GENOMIC DNA]</scope>
    <source>
        <strain evidence="14 15">CF5-4</strain>
    </source>
</reference>
<dbReference type="NCBIfam" id="TIGR00254">
    <property type="entry name" value="GGDEF"/>
    <property type="match status" value="1"/>
</dbReference>
<dbReference type="SMART" id="SM00267">
    <property type="entry name" value="GGDEF"/>
    <property type="match status" value="1"/>
</dbReference>
<dbReference type="InterPro" id="IPR001610">
    <property type="entry name" value="PAC"/>
</dbReference>
<dbReference type="PROSITE" id="PS50112">
    <property type="entry name" value="PAS"/>
    <property type="match status" value="1"/>
</dbReference>
<keyword evidence="7" id="KW-0547">Nucleotide-binding</keyword>
<evidence type="ECO:0000259" key="13">
    <source>
        <dbReference type="PROSITE" id="PS50887"/>
    </source>
</evidence>
<dbReference type="SUPFAM" id="SSF55785">
    <property type="entry name" value="PYP-like sensor domain (PAS domain)"/>
    <property type="match status" value="3"/>
</dbReference>
<dbReference type="FunFam" id="2.10.70.100:FF:000001">
    <property type="entry name" value="Sensory transduction histidine kinase"/>
    <property type="match status" value="1"/>
</dbReference>
<sequence length="832" mass="91459">MADSPHLDDTRRALERLHEAQRIGQIGDWGFDLADGVISWSPQVYEIMGLDPTLDPPALADMLELFEPDSAAALRHHIDLAVRTGEAQEYGLVLVRGGQRVHLQARAVPRKDALGQVVSLSGTIQDVTARERAERLVAESEQRLGFALGAAEIGDWDMDLRTNVARRSLRHDQCFGYTSPVPHWGYDTFLSHVDPVDRDRVDAVYQAAMSGRGDYDVEFRVTWPDGSRHWLWSKGRFYFDETGEPYRVAGIQVDVTERRREVEAAIRLAAIVQSSEDAIISQDRAGVVLSWNPGAERLFGHAAAQMIGRGLDLLADSGAPEDEQRWFDLAADGETVAPFESLRRRADGVLIDVVLTLSPLKDKDGRVVGVSTIARDIGERKRLELSLRHLALHDTLTGLPNRALLDDRMQHALTANRSRDNTVSVLFLDLDRFKVLNDAEGHAAGDAVLVEVARRLCAAVRPHDTVARFGGDEFVVLCESGGLTTARLVAERLHASLAQPFLTEGQTRFLAASIGIAVADDDSTAEELLRDADAAMYRAKDLGRGRTAVFDPDIRARAAARLEATTALRRALGAGELRVYYQPVVDLSDESLLGFEALVRWQHPELGLLGPGAFVPEAEESGFVVPLGEWVLDTALEQSRRWAMTWAASTPPHVAVNVSARQLEEPDLAQVVANALTRHAFPAEALTLEITESAVMRDVLRNVENLRALRDTGLELSIDDFGTGYSSLVYLKRLPVTSLKIDREFVDGLGREAHDSAIVTAVVALARALELRVIAEGVETPSQLAELRRLGCDAAQGFFFSPPIPAEEAEQWVRCGRAPQAVRRAQPAPEAR</sequence>
<evidence type="ECO:0000259" key="12">
    <source>
        <dbReference type="PROSITE" id="PS50883"/>
    </source>
</evidence>
<dbReference type="InterPro" id="IPR000160">
    <property type="entry name" value="GGDEF_dom"/>
</dbReference>
<dbReference type="InterPro" id="IPR013656">
    <property type="entry name" value="PAS_4"/>
</dbReference>
<dbReference type="SMART" id="SM00052">
    <property type="entry name" value="EAL"/>
    <property type="match status" value="1"/>
</dbReference>
<evidence type="ECO:0000256" key="8">
    <source>
        <dbReference type="ARBA" id="ARBA00022989"/>
    </source>
</evidence>
<dbReference type="PROSITE" id="PS50113">
    <property type="entry name" value="PAC"/>
    <property type="match status" value="3"/>
</dbReference>
<dbReference type="NCBIfam" id="TIGR00229">
    <property type="entry name" value="sensory_box"/>
    <property type="match status" value="1"/>
</dbReference>
<dbReference type="FunFam" id="3.20.20.450:FF:000001">
    <property type="entry name" value="Cyclic di-GMP phosphodiesterase yahA"/>
    <property type="match status" value="1"/>
</dbReference>
<dbReference type="InterPro" id="IPR052155">
    <property type="entry name" value="Biofilm_reg_signaling"/>
</dbReference>
<dbReference type="CDD" id="cd00130">
    <property type="entry name" value="PAS"/>
    <property type="match status" value="2"/>
</dbReference>
<dbReference type="InterPro" id="IPR029787">
    <property type="entry name" value="Nucleotide_cyclase"/>
</dbReference>
<gene>
    <name evidence="14" type="ORF">N866_18810</name>
</gene>
<dbReference type="SMART" id="SM00086">
    <property type="entry name" value="PAC"/>
    <property type="match status" value="3"/>
</dbReference>
<feature type="domain" description="GGDEF" evidence="13">
    <location>
        <begin position="421"/>
        <end position="552"/>
    </location>
</feature>
<dbReference type="RefSeq" id="WP_052022245.1">
    <property type="nucleotide sequence ID" value="NZ_AXCW01000008.1"/>
</dbReference>
<dbReference type="Pfam" id="PF00563">
    <property type="entry name" value="EAL"/>
    <property type="match status" value="1"/>
</dbReference>
<organism evidence="14 15">
    <name type="scientific">Actinotalea ferrariae CF5-4</name>
    <dbReference type="NCBI Taxonomy" id="948458"/>
    <lineage>
        <taxon>Bacteria</taxon>
        <taxon>Bacillati</taxon>
        <taxon>Actinomycetota</taxon>
        <taxon>Actinomycetes</taxon>
        <taxon>Micrococcales</taxon>
        <taxon>Cellulomonadaceae</taxon>
        <taxon>Actinotalea</taxon>
    </lineage>
</organism>
<dbReference type="Gene3D" id="2.10.70.100">
    <property type="match status" value="2"/>
</dbReference>
<name>A0A021VYD1_9CELL</name>
<dbReference type="Pfam" id="PF08448">
    <property type="entry name" value="PAS_4"/>
    <property type="match status" value="2"/>
</dbReference>
<dbReference type="EMBL" id="AXCW01000008">
    <property type="protein sequence ID" value="EYR65015.1"/>
    <property type="molecule type" value="Genomic_DNA"/>
</dbReference>
<dbReference type="InterPro" id="IPR013655">
    <property type="entry name" value="PAS_fold_3"/>
</dbReference>
<dbReference type="OrthoDB" id="23692at2"/>
<dbReference type="PANTHER" id="PTHR44757:SF2">
    <property type="entry name" value="BIOFILM ARCHITECTURE MAINTENANCE PROTEIN MBAA"/>
    <property type="match status" value="1"/>
</dbReference>
<protein>
    <submittedName>
        <fullName evidence="14">Diguanylate phosphodiesterase</fullName>
    </submittedName>
</protein>
<evidence type="ECO:0000256" key="2">
    <source>
        <dbReference type="ARBA" id="ARBA00022475"/>
    </source>
</evidence>
<dbReference type="InterPro" id="IPR043128">
    <property type="entry name" value="Rev_trsase/Diguanyl_cyclase"/>
</dbReference>
<dbReference type="CDD" id="cd01949">
    <property type="entry name" value="GGDEF"/>
    <property type="match status" value="1"/>
</dbReference>
<keyword evidence="3" id="KW-0997">Cell inner membrane</keyword>
<dbReference type="CDD" id="cd01948">
    <property type="entry name" value="EAL"/>
    <property type="match status" value="1"/>
</dbReference>
<proteinExistence type="predicted"/>
<dbReference type="PANTHER" id="PTHR44757">
    <property type="entry name" value="DIGUANYLATE CYCLASE DGCP"/>
    <property type="match status" value="1"/>
</dbReference>
<evidence type="ECO:0000256" key="1">
    <source>
        <dbReference type="ARBA" id="ARBA00004429"/>
    </source>
</evidence>
<dbReference type="GO" id="GO:0000166">
    <property type="term" value="F:nucleotide binding"/>
    <property type="evidence" value="ECO:0007669"/>
    <property type="project" value="UniProtKB-KW"/>
</dbReference>
<evidence type="ECO:0000256" key="6">
    <source>
        <dbReference type="ARBA" id="ARBA00022737"/>
    </source>
</evidence>
<dbReference type="InterPro" id="IPR035965">
    <property type="entry name" value="PAS-like_dom_sf"/>
</dbReference>
<dbReference type="Gene3D" id="3.20.20.450">
    <property type="entry name" value="EAL domain"/>
    <property type="match status" value="1"/>
</dbReference>
<feature type="domain" description="PAC" evidence="11">
    <location>
        <begin position="215"/>
        <end position="267"/>
    </location>
</feature>
<keyword evidence="9" id="KW-0472">Membrane</keyword>
<evidence type="ECO:0000313" key="15">
    <source>
        <dbReference type="Proteomes" id="UP000019753"/>
    </source>
</evidence>
<dbReference type="InterPro" id="IPR000014">
    <property type="entry name" value="PAS"/>
</dbReference>
<dbReference type="InterPro" id="IPR001633">
    <property type="entry name" value="EAL_dom"/>
</dbReference>
<feature type="domain" description="EAL" evidence="12">
    <location>
        <begin position="561"/>
        <end position="817"/>
    </location>
</feature>
<feature type="domain" description="PAC" evidence="11">
    <location>
        <begin position="337"/>
        <end position="389"/>
    </location>
</feature>
<dbReference type="Pfam" id="PF00990">
    <property type="entry name" value="GGDEF"/>
    <property type="match status" value="1"/>
</dbReference>
<dbReference type="GO" id="GO:0016740">
    <property type="term" value="F:transferase activity"/>
    <property type="evidence" value="ECO:0007669"/>
    <property type="project" value="UniProtKB-KW"/>
</dbReference>
<evidence type="ECO:0000256" key="7">
    <source>
        <dbReference type="ARBA" id="ARBA00022741"/>
    </source>
</evidence>
<dbReference type="InterPro" id="IPR035919">
    <property type="entry name" value="EAL_sf"/>
</dbReference>
<keyword evidence="8" id="KW-1133">Transmembrane helix</keyword>
<comment type="subcellular location">
    <subcellularLocation>
        <location evidence="1">Cell inner membrane</location>
        <topology evidence="1">Multi-pass membrane protein</topology>
    </subcellularLocation>
</comment>
<dbReference type="PROSITE" id="PS50883">
    <property type="entry name" value="EAL"/>
    <property type="match status" value="1"/>
</dbReference>
<feature type="domain" description="PAC" evidence="11">
    <location>
        <begin position="86"/>
        <end position="139"/>
    </location>
</feature>
<dbReference type="GO" id="GO:0005886">
    <property type="term" value="C:plasma membrane"/>
    <property type="evidence" value="ECO:0007669"/>
    <property type="project" value="UniProtKB-SubCell"/>
</dbReference>
<evidence type="ECO:0000256" key="4">
    <source>
        <dbReference type="ARBA" id="ARBA00022679"/>
    </source>
</evidence>
<evidence type="ECO:0000313" key="14">
    <source>
        <dbReference type="EMBL" id="EYR65015.1"/>
    </source>
</evidence>
<accession>A0A021VYD1</accession>
<evidence type="ECO:0000256" key="5">
    <source>
        <dbReference type="ARBA" id="ARBA00022692"/>
    </source>
</evidence>
<dbReference type="InterPro" id="IPR000700">
    <property type="entry name" value="PAS-assoc_C"/>
</dbReference>
<dbReference type="Gene3D" id="3.30.450.20">
    <property type="entry name" value="PAS domain"/>
    <property type="match status" value="3"/>
</dbReference>
<keyword evidence="4" id="KW-0808">Transferase</keyword>
<evidence type="ECO:0000256" key="9">
    <source>
        <dbReference type="ARBA" id="ARBA00023136"/>
    </source>
</evidence>
<keyword evidence="2" id="KW-1003">Cell membrane</keyword>
<dbReference type="Proteomes" id="UP000019753">
    <property type="component" value="Unassembled WGS sequence"/>
</dbReference>
<dbReference type="Pfam" id="PF08447">
    <property type="entry name" value="PAS_3"/>
    <property type="match status" value="1"/>
</dbReference>
<dbReference type="PROSITE" id="PS50887">
    <property type="entry name" value="GGDEF"/>
    <property type="match status" value="1"/>
</dbReference>
<feature type="domain" description="PAS" evidence="10">
    <location>
        <begin position="264"/>
        <end position="322"/>
    </location>
</feature>
<dbReference type="AlphaFoldDB" id="A0A021VYD1"/>
<evidence type="ECO:0000259" key="10">
    <source>
        <dbReference type="PROSITE" id="PS50112"/>
    </source>
</evidence>
<dbReference type="SMART" id="SM00091">
    <property type="entry name" value="PAS"/>
    <property type="match status" value="2"/>
</dbReference>
<keyword evidence="15" id="KW-1185">Reference proteome</keyword>